<name>A0ABM5M199_BACA1</name>
<dbReference type="RefSeq" id="WP_003326787.1">
    <property type="nucleotide sequence ID" value="NC_014639.1"/>
</dbReference>
<reference evidence="1 2" key="1">
    <citation type="journal article" date="2011" name="Front. Microbiol.">
        <title>Genomic signatures of strain selection and enhancement in Bacillus atrophaeus var. globigii, a historical biowarfare simulant.</title>
        <authorList>
            <person name="Gibbons H.S."/>
            <person name="Broomall S.M."/>
            <person name="McNew L.A."/>
            <person name="Daligault H."/>
            <person name="Chapman C."/>
            <person name="Bruce D."/>
            <person name="Karavis M."/>
            <person name="Krepps M."/>
            <person name="McGregor P.A."/>
            <person name="Hong C."/>
            <person name="Park K.H."/>
            <person name="Akmal A."/>
            <person name="Feldman A."/>
            <person name="Lin J.S."/>
            <person name="Chang W.E."/>
            <person name="Higgs B.W."/>
            <person name="Demirev P."/>
            <person name="Lindquist J."/>
            <person name="Liem A."/>
            <person name="Fochler E."/>
            <person name="Read T.D."/>
            <person name="Tapia R."/>
            <person name="Johnson S."/>
            <person name="Bishop-Lilly K.A."/>
            <person name="Detter C."/>
            <person name="Han C."/>
            <person name="Sozhamannan S."/>
            <person name="Rosenzweig C.N."/>
            <person name="Skowronski E.W."/>
        </authorList>
    </citation>
    <scope>NUCLEOTIDE SEQUENCE [LARGE SCALE GENOMIC DNA]</scope>
    <source>
        <strain evidence="1 2">1942</strain>
    </source>
</reference>
<evidence type="ECO:0000313" key="1">
    <source>
        <dbReference type="EMBL" id="ADP33983.1"/>
    </source>
</evidence>
<dbReference type="EMBL" id="CP002207">
    <property type="protein sequence ID" value="ADP33983.1"/>
    <property type="molecule type" value="Genomic_DNA"/>
</dbReference>
<gene>
    <name evidence="1" type="ordered locus">BATR1942_15320</name>
</gene>
<organism evidence="1 2">
    <name type="scientific">Bacillus atrophaeus (strain 1942)</name>
    <dbReference type="NCBI Taxonomy" id="720555"/>
    <lineage>
        <taxon>Bacteria</taxon>
        <taxon>Bacillati</taxon>
        <taxon>Bacillota</taxon>
        <taxon>Bacilli</taxon>
        <taxon>Bacillales</taxon>
        <taxon>Bacillaceae</taxon>
        <taxon>Bacillus</taxon>
    </lineage>
</organism>
<sequence>MKDKASRINEPINDILHLTKQFESPLKDEIKGQKGLIIDKIKEEIDSKSEKRQSALTTIKEENIIKVSLYKSIIEDLRVQDVTLYYKKKKPEEGF</sequence>
<accession>A0ABM5M199</accession>
<proteinExistence type="predicted"/>
<evidence type="ECO:0000313" key="2">
    <source>
        <dbReference type="Proteomes" id="UP000006867"/>
    </source>
</evidence>
<keyword evidence="2" id="KW-1185">Reference proteome</keyword>
<dbReference type="Proteomes" id="UP000006867">
    <property type="component" value="Chromosome"/>
</dbReference>
<protein>
    <submittedName>
        <fullName evidence="1">Uncharacterized protein</fullName>
    </submittedName>
</protein>